<organism evidence="1 2">
    <name type="scientific">Panagrolaimus sp. JU765</name>
    <dbReference type="NCBI Taxonomy" id="591449"/>
    <lineage>
        <taxon>Eukaryota</taxon>
        <taxon>Metazoa</taxon>
        <taxon>Ecdysozoa</taxon>
        <taxon>Nematoda</taxon>
        <taxon>Chromadorea</taxon>
        <taxon>Rhabditida</taxon>
        <taxon>Tylenchina</taxon>
        <taxon>Panagrolaimomorpha</taxon>
        <taxon>Panagrolaimoidea</taxon>
        <taxon>Panagrolaimidae</taxon>
        <taxon>Panagrolaimus</taxon>
    </lineage>
</organism>
<protein>
    <submittedName>
        <fullName evidence="2">WAP domain-containing protein</fullName>
    </submittedName>
</protein>
<reference evidence="2" key="1">
    <citation type="submission" date="2022-11" db="UniProtKB">
        <authorList>
            <consortium name="WormBaseParasite"/>
        </authorList>
    </citation>
    <scope>IDENTIFICATION</scope>
</reference>
<name>A0AC34PY95_9BILA</name>
<evidence type="ECO:0000313" key="2">
    <source>
        <dbReference type="WBParaSite" id="JU765_v2.g11103.t1"/>
    </source>
</evidence>
<dbReference type="Proteomes" id="UP000887576">
    <property type="component" value="Unplaced"/>
</dbReference>
<evidence type="ECO:0000313" key="1">
    <source>
        <dbReference type="Proteomes" id="UP000887576"/>
    </source>
</evidence>
<dbReference type="WBParaSite" id="JU765_v2.g11103.t1">
    <property type="protein sequence ID" value="JU765_v2.g11103.t1"/>
    <property type="gene ID" value="JU765_v2.g11103"/>
</dbReference>
<accession>A0AC34PY95</accession>
<proteinExistence type="predicted"/>
<sequence length="129" mass="14407">MRNAASQKASIKVNSMTAPGVDVPQNLLSPSGADYPREQQVKDKNGILRKQVLLWPSHIGIAASEKPGICPINQFYFIKVCSADCAVDTDCTGTKKCCWNGCTHRCQKPERHDPDNYLNYPISSFFRKF</sequence>